<gene>
    <name evidence="2" type="ORF">BUALT_Bualt01G0186800</name>
</gene>
<evidence type="ECO:0000313" key="3">
    <source>
        <dbReference type="Proteomes" id="UP000826271"/>
    </source>
</evidence>
<proteinExistence type="predicted"/>
<dbReference type="Pfam" id="PF08284">
    <property type="entry name" value="RVP_2"/>
    <property type="match status" value="1"/>
</dbReference>
<protein>
    <recommendedName>
        <fullName evidence="1">Tf2-1-like SH3-like domain-containing protein</fullName>
    </recommendedName>
</protein>
<dbReference type="Gene3D" id="2.40.70.10">
    <property type="entry name" value="Acid Proteases"/>
    <property type="match status" value="1"/>
</dbReference>
<dbReference type="GO" id="GO:0006508">
    <property type="term" value="P:proteolysis"/>
    <property type="evidence" value="ECO:0007669"/>
    <property type="project" value="InterPro"/>
</dbReference>
<sequence>MEEKRAKGLCFFCDDKYTIGHVCSKMRQLFLMEVGDEEEDVEINEPDLENNRMEPETEEANHTDFHISVHAMSGVHDYRTMRVTSHIGDQSIHILIDTGSTHNVLDLNAAKRLGCRLDKIKLFPVSMADGNKIYDSLACHNFSWKMQGVMFIEEMMILPLGGCDVVLGVQWLVQLGDISWNFDKLAIEFVMNRKMVSLRGTKLVTVLQHIGEVAYTLDLPTESHIQPTFHVSQLKRRIVTTPCQSQLPVVVADHGHIVLVPKRVLERSIVPRNNRLIT</sequence>
<name>A0AAV6Y9V2_9LAMI</name>
<organism evidence="2 3">
    <name type="scientific">Buddleja alternifolia</name>
    <dbReference type="NCBI Taxonomy" id="168488"/>
    <lineage>
        <taxon>Eukaryota</taxon>
        <taxon>Viridiplantae</taxon>
        <taxon>Streptophyta</taxon>
        <taxon>Embryophyta</taxon>
        <taxon>Tracheophyta</taxon>
        <taxon>Spermatophyta</taxon>
        <taxon>Magnoliopsida</taxon>
        <taxon>eudicotyledons</taxon>
        <taxon>Gunneridae</taxon>
        <taxon>Pentapetalae</taxon>
        <taxon>asterids</taxon>
        <taxon>lamiids</taxon>
        <taxon>Lamiales</taxon>
        <taxon>Scrophulariaceae</taxon>
        <taxon>Buddlejeae</taxon>
        <taxon>Buddleja</taxon>
    </lineage>
</organism>
<dbReference type="EMBL" id="WHWC01000001">
    <property type="protein sequence ID" value="KAG8391428.1"/>
    <property type="molecule type" value="Genomic_DNA"/>
</dbReference>
<dbReference type="PROSITE" id="PS00141">
    <property type="entry name" value="ASP_PROTEASE"/>
    <property type="match status" value="1"/>
</dbReference>
<dbReference type="InterPro" id="IPR021109">
    <property type="entry name" value="Peptidase_aspartic_dom_sf"/>
</dbReference>
<evidence type="ECO:0000313" key="2">
    <source>
        <dbReference type="EMBL" id="KAG8391428.1"/>
    </source>
</evidence>
<dbReference type="Pfam" id="PF24626">
    <property type="entry name" value="SH3_Tf2-1"/>
    <property type="match status" value="1"/>
</dbReference>
<dbReference type="InterPro" id="IPR056924">
    <property type="entry name" value="SH3_Tf2-1"/>
</dbReference>
<dbReference type="AlphaFoldDB" id="A0AAV6Y9V2"/>
<feature type="domain" description="Tf2-1-like SH3-like" evidence="1">
    <location>
        <begin position="203"/>
        <end position="236"/>
    </location>
</feature>
<reference evidence="2" key="1">
    <citation type="submission" date="2019-10" db="EMBL/GenBank/DDBJ databases">
        <authorList>
            <person name="Zhang R."/>
            <person name="Pan Y."/>
            <person name="Wang J."/>
            <person name="Ma R."/>
            <person name="Yu S."/>
        </authorList>
    </citation>
    <scope>NUCLEOTIDE SEQUENCE</scope>
    <source>
        <strain evidence="2">LA-IB0</strain>
        <tissue evidence="2">Leaf</tissue>
    </source>
</reference>
<accession>A0AAV6Y9V2</accession>
<dbReference type="SUPFAM" id="SSF50630">
    <property type="entry name" value="Acid proteases"/>
    <property type="match status" value="1"/>
</dbReference>
<comment type="caution">
    <text evidence="2">The sequence shown here is derived from an EMBL/GenBank/DDBJ whole genome shotgun (WGS) entry which is preliminary data.</text>
</comment>
<dbReference type="InterPro" id="IPR001969">
    <property type="entry name" value="Aspartic_peptidase_AS"/>
</dbReference>
<dbReference type="Proteomes" id="UP000826271">
    <property type="component" value="Unassembled WGS sequence"/>
</dbReference>
<keyword evidence="3" id="KW-1185">Reference proteome</keyword>
<dbReference type="GO" id="GO:0004190">
    <property type="term" value="F:aspartic-type endopeptidase activity"/>
    <property type="evidence" value="ECO:0007669"/>
    <property type="project" value="InterPro"/>
</dbReference>
<evidence type="ECO:0000259" key="1">
    <source>
        <dbReference type="Pfam" id="PF24626"/>
    </source>
</evidence>
<dbReference type="CDD" id="cd00303">
    <property type="entry name" value="retropepsin_like"/>
    <property type="match status" value="1"/>
</dbReference>